<organism evidence="2 3">
    <name type="scientific">Vibrio agarilyticus</name>
    <dbReference type="NCBI Taxonomy" id="2726741"/>
    <lineage>
        <taxon>Bacteria</taxon>
        <taxon>Pseudomonadati</taxon>
        <taxon>Pseudomonadota</taxon>
        <taxon>Gammaproteobacteria</taxon>
        <taxon>Vibrionales</taxon>
        <taxon>Vibrionaceae</taxon>
        <taxon>Vibrio</taxon>
    </lineage>
</organism>
<feature type="chain" id="PRO_5031334437" evidence="1">
    <location>
        <begin position="25"/>
        <end position="122"/>
    </location>
</feature>
<gene>
    <name evidence="2" type="ORF">HGP28_00140</name>
</gene>
<evidence type="ECO:0000313" key="3">
    <source>
        <dbReference type="Proteomes" id="UP000535589"/>
    </source>
</evidence>
<protein>
    <submittedName>
        <fullName evidence="2">DUF3316 domain-containing protein</fullName>
    </submittedName>
</protein>
<dbReference type="AlphaFoldDB" id="A0A7X8TM42"/>
<name>A0A7X8TM42_9VIBR</name>
<accession>A0A7X8TM42</accession>
<dbReference type="Proteomes" id="UP000535589">
    <property type="component" value="Unassembled WGS sequence"/>
</dbReference>
<reference evidence="2 3" key="1">
    <citation type="submission" date="2020-04" db="EMBL/GenBank/DDBJ databases">
        <title>Vibrio sp. SM6, a novel species isolated from seawater.</title>
        <authorList>
            <person name="Wang X."/>
        </authorList>
    </citation>
    <scope>NUCLEOTIDE SEQUENCE [LARGE SCALE GENOMIC DNA]</scope>
    <source>
        <strain evidence="2 3">SM6</strain>
    </source>
</reference>
<keyword evidence="1" id="KW-0732">Signal</keyword>
<sequence length="122" mass="13834">MKRLLNLKTLLTITAASLSSMAFAGGYQWTTDEKTIEGHVVSSKAAAYREGLNMIMYFENLDSRQLSRFLTSQTDEADRSSVSIEDATVFVDEYLKRNGDIVYQPIMNVSYSYRSLISPDRQ</sequence>
<dbReference type="InterPro" id="IPR016879">
    <property type="entry name" value="UCP028299"/>
</dbReference>
<dbReference type="Pfam" id="PF11777">
    <property type="entry name" value="DUF3316"/>
    <property type="match status" value="1"/>
</dbReference>
<evidence type="ECO:0000313" key="2">
    <source>
        <dbReference type="EMBL" id="NLS11292.1"/>
    </source>
</evidence>
<dbReference type="EMBL" id="JABAIK010000001">
    <property type="protein sequence ID" value="NLS11292.1"/>
    <property type="molecule type" value="Genomic_DNA"/>
</dbReference>
<dbReference type="RefSeq" id="WP_168834409.1">
    <property type="nucleotide sequence ID" value="NZ_JABAIK010000001.1"/>
</dbReference>
<keyword evidence="3" id="KW-1185">Reference proteome</keyword>
<dbReference type="PIRSF" id="PIRSF028299">
    <property type="entry name" value="UCP028299"/>
    <property type="match status" value="1"/>
</dbReference>
<proteinExistence type="predicted"/>
<comment type="caution">
    <text evidence="2">The sequence shown here is derived from an EMBL/GenBank/DDBJ whole genome shotgun (WGS) entry which is preliminary data.</text>
</comment>
<feature type="signal peptide" evidence="1">
    <location>
        <begin position="1"/>
        <end position="24"/>
    </location>
</feature>
<evidence type="ECO:0000256" key="1">
    <source>
        <dbReference type="SAM" id="SignalP"/>
    </source>
</evidence>